<dbReference type="GO" id="GO:0005975">
    <property type="term" value="P:carbohydrate metabolic process"/>
    <property type="evidence" value="ECO:0007669"/>
    <property type="project" value="InterPro"/>
</dbReference>
<dbReference type="InterPro" id="IPR037481">
    <property type="entry name" value="LacX"/>
</dbReference>
<dbReference type="InterPro" id="IPR011013">
    <property type="entry name" value="Gal_mutarotase_sf_dom"/>
</dbReference>
<sequence length="290" mass="33740">MITSLKNENITIQVKSLGGELTSLKKNGSEYEYIWTGDSKYWSGQSPVLFPIIGSLSGGTTEIQGKTYSMGNHGFARREEFQLIEQKDNRLVYSLKYNEKTLAMYPYKFELQIIYTLENSSVKISYRVINLDEKTIYFQLGTHPGFNCPMKNELYFSDYFLEFDQVETAKRYYCDANNLLIENREELSIKNSKRMNLNHEIFYEGAHFLRDIKSKDITLKTEKDSKFIKVSRENFPYLGIWQPKDAPFLCIEPWHGLAEPASFSEDFSKKELIISLEKCQEHSASLTFTV</sequence>
<protein>
    <submittedName>
        <fullName evidence="1">Aldose 1-epimerase</fullName>
    </submittedName>
</protein>
<dbReference type="HOGENOM" id="CLU_057834_1_0_0"/>
<dbReference type="GO" id="GO:0030246">
    <property type="term" value="F:carbohydrate binding"/>
    <property type="evidence" value="ECO:0007669"/>
    <property type="project" value="InterPro"/>
</dbReference>
<dbReference type="PANTHER" id="PTHR11122">
    <property type="entry name" value="APOSPORY-ASSOCIATED PROTEIN C-RELATED"/>
    <property type="match status" value="1"/>
</dbReference>
<dbReference type="PANTHER" id="PTHR11122:SF13">
    <property type="entry name" value="GLUCOSE-6-PHOSPHATE 1-EPIMERASE"/>
    <property type="match status" value="1"/>
</dbReference>
<evidence type="ECO:0000313" key="2">
    <source>
        <dbReference type="Proteomes" id="UP000006875"/>
    </source>
</evidence>
<evidence type="ECO:0000313" key="1">
    <source>
        <dbReference type="EMBL" id="ADO82983.1"/>
    </source>
</evidence>
<dbReference type="STRING" id="572544.Ilyop_1202"/>
<dbReference type="RefSeq" id="WP_013387650.1">
    <property type="nucleotide sequence ID" value="NC_014632.1"/>
</dbReference>
<keyword evidence="2" id="KW-1185">Reference proteome</keyword>
<dbReference type="EMBL" id="CP002281">
    <property type="protein sequence ID" value="ADO82983.1"/>
    <property type="molecule type" value="Genomic_DNA"/>
</dbReference>
<dbReference type="Gene3D" id="2.70.98.10">
    <property type="match status" value="1"/>
</dbReference>
<dbReference type="SUPFAM" id="SSF74650">
    <property type="entry name" value="Galactose mutarotase-like"/>
    <property type="match status" value="1"/>
</dbReference>
<dbReference type="eggNOG" id="COG2017">
    <property type="taxonomic scope" value="Bacteria"/>
</dbReference>
<dbReference type="KEGG" id="ipo:Ilyop_1202"/>
<dbReference type="Proteomes" id="UP000006875">
    <property type="component" value="Chromosome"/>
</dbReference>
<dbReference type="CDD" id="cd09024">
    <property type="entry name" value="Aldose_epim_lacX"/>
    <property type="match status" value="1"/>
</dbReference>
<dbReference type="AlphaFoldDB" id="E3H8K1"/>
<dbReference type="Pfam" id="PF01263">
    <property type="entry name" value="Aldose_epim"/>
    <property type="match status" value="1"/>
</dbReference>
<dbReference type="InterPro" id="IPR014718">
    <property type="entry name" value="GH-type_carb-bd"/>
</dbReference>
<accession>E3H8K1</accession>
<reference evidence="1 2" key="1">
    <citation type="journal article" date="2010" name="Stand. Genomic Sci.">
        <title>Complete genome sequence of Ilyobacter polytropus type strain (CuHbu1).</title>
        <authorList>
            <person name="Sikorski J."/>
            <person name="Chertkov O."/>
            <person name="Lapidus A."/>
            <person name="Nolan M."/>
            <person name="Lucas S."/>
            <person name="Del Rio T.G."/>
            <person name="Tice H."/>
            <person name="Cheng J.F."/>
            <person name="Tapia R."/>
            <person name="Han C."/>
            <person name="Goodwin L."/>
            <person name="Pitluck S."/>
            <person name="Liolios K."/>
            <person name="Ivanova N."/>
            <person name="Mavromatis K."/>
            <person name="Mikhailova N."/>
            <person name="Pati A."/>
            <person name="Chen A."/>
            <person name="Palaniappan K."/>
            <person name="Land M."/>
            <person name="Hauser L."/>
            <person name="Chang Y.J."/>
            <person name="Jeffries C.D."/>
            <person name="Brambilla E."/>
            <person name="Yasawong M."/>
            <person name="Rohde M."/>
            <person name="Pukall R."/>
            <person name="Spring S."/>
            <person name="Goker M."/>
            <person name="Woyke T."/>
            <person name="Bristow J."/>
            <person name="Eisen J.A."/>
            <person name="Markowitz V."/>
            <person name="Hugenholtz P."/>
            <person name="Kyrpides N.C."/>
            <person name="Klenk H.P."/>
        </authorList>
    </citation>
    <scope>NUCLEOTIDE SEQUENCE [LARGE SCALE GENOMIC DNA]</scope>
    <source>
        <strain evidence="2">ATCC 51220 / DSM 2926 / LMG 16218 / CuHBu1</strain>
    </source>
</reference>
<organism evidence="1 2">
    <name type="scientific">Ilyobacter polytropus (strain ATCC 51220 / DSM 2926 / LMG 16218 / CuHBu1)</name>
    <dbReference type="NCBI Taxonomy" id="572544"/>
    <lineage>
        <taxon>Bacteria</taxon>
        <taxon>Fusobacteriati</taxon>
        <taxon>Fusobacteriota</taxon>
        <taxon>Fusobacteriia</taxon>
        <taxon>Fusobacteriales</taxon>
        <taxon>Fusobacteriaceae</taxon>
        <taxon>Ilyobacter</taxon>
    </lineage>
</organism>
<gene>
    <name evidence="1" type="ordered locus">Ilyop_1202</name>
</gene>
<dbReference type="InterPro" id="IPR008183">
    <property type="entry name" value="Aldose_1/G6P_1-epimerase"/>
</dbReference>
<dbReference type="GO" id="GO:0016853">
    <property type="term" value="F:isomerase activity"/>
    <property type="evidence" value="ECO:0007669"/>
    <property type="project" value="InterPro"/>
</dbReference>
<name>E3H8K1_ILYPC</name>
<proteinExistence type="predicted"/>